<protein>
    <submittedName>
        <fullName evidence="1">Uncharacterized protein</fullName>
    </submittedName>
</protein>
<reference evidence="1" key="1">
    <citation type="submission" date="2020-08" db="EMBL/GenBank/DDBJ databases">
        <title>Whole genome shotgun sequence of Polymorphospora rubra NBRC 101157.</title>
        <authorList>
            <person name="Komaki H."/>
            <person name="Tamura T."/>
        </authorList>
    </citation>
    <scope>NUCLEOTIDE SEQUENCE</scope>
    <source>
        <strain evidence="1">NBRC 101157</strain>
    </source>
</reference>
<gene>
    <name evidence="1" type="ORF">Prubr_46570</name>
</gene>
<name>A0A810N2M3_9ACTN</name>
<evidence type="ECO:0000313" key="2">
    <source>
        <dbReference type="Proteomes" id="UP000680866"/>
    </source>
</evidence>
<sequence>MSRVLESGPVKVGRELPPDLDLIAKGGWVLGPCGAILLKSLWGSGWRTSIDAAEVGTYEYEVNDVYGSLADLADDRATYLNRAAVRGFSFALRMLKDAAELPGAGSLMATVGVSVDEGDEDFLLQGVTVRMFSRRGDYPNWFDDLERYQSEAMAVVDVTDIADRDPLVRFMSGK</sequence>
<dbReference type="AlphaFoldDB" id="A0A810N2M3"/>
<keyword evidence="2" id="KW-1185">Reference proteome</keyword>
<dbReference type="KEGG" id="pry:Prubr_46570"/>
<organism evidence="1 2">
    <name type="scientific">Polymorphospora rubra</name>
    <dbReference type="NCBI Taxonomy" id="338584"/>
    <lineage>
        <taxon>Bacteria</taxon>
        <taxon>Bacillati</taxon>
        <taxon>Actinomycetota</taxon>
        <taxon>Actinomycetes</taxon>
        <taxon>Micromonosporales</taxon>
        <taxon>Micromonosporaceae</taxon>
        <taxon>Polymorphospora</taxon>
    </lineage>
</organism>
<dbReference type="EMBL" id="AP023359">
    <property type="protein sequence ID" value="BCJ67636.1"/>
    <property type="molecule type" value="Genomic_DNA"/>
</dbReference>
<evidence type="ECO:0000313" key="1">
    <source>
        <dbReference type="EMBL" id="BCJ67636.1"/>
    </source>
</evidence>
<dbReference type="Proteomes" id="UP000680866">
    <property type="component" value="Chromosome"/>
</dbReference>
<proteinExistence type="predicted"/>
<accession>A0A810N2M3</accession>